<dbReference type="Proteomes" id="UP000233786">
    <property type="component" value="Unassembled WGS sequence"/>
</dbReference>
<dbReference type="PANTHER" id="PTHR33055">
    <property type="entry name" value="TRANSPOSASE FOR INSERTION SEQUENCE ELEMENT IS1111A"/>
    <property type="match status" value="1"/>
</dbReference>
<feature type="compositionally biased region" description="Basic residues" evidence="1">
    <location>
        <begin position="287"/>
        <end position="316"/>
    </location>
</feature>
<proteinExistence type="predicted"/>
<sequence>MTSMTHNAPQITGGVDTHGLTHHAAVIDSIGRHLADQEFPATIRGYRDLLDWTRSHGDLVAVGVEGTGAYGAELTRVLTAAGVAVVDVDRPDRTTRRMKGKSDPIDAYAAATAVLSGRATGIPKSRDGAVEAVRVLRIARRSAVKARTQAMNQIRGLLVSAPAILREQTTGLDRAALIRTLARLRPGDDLSHPLAATRAALRRLARRHQTLDTEITELDAELGPLTRQAAPALLELFGVGPETAGQLLTSAGDNPGTHALRSSVRAPDRGRTDPRVLRPHPPPPPQPRRRPRRQQRPAHHRPGPHAPRRTHPRLRPTPHQGRTLEERDHALPQTIRRPRGLPRPDHHTSHPKRPCTRRLTSIGASVCAVYRGGQSVRFTSVRWGLRWECGVSGPFVPSTRLLWFWFGCCGCWTGVGWRHAPAQVVVVVWRVVNRRRRLWVVAVRLSSPRRAVRPRRLNRRSRWRSLIMPLTDSTVAPRFL</sequence>
<dbReference type="EMBL" id="PJNB01000001">
    <property type="protein sequence ID" value="PKW18948.1"/>
    <property type="molecule type" value="Genomic_DNA"/>
</dbReference>
<dbReference type="GO" id="GO:0006313">
    <property type="term" value="P:DNA transposition"/>
    <property type="evidence" value="ECO:0007669"/>
    <property type="project" value="InterPro"/>
</dbReference>
<dbReference type="GO" id="GO:0003677">
    <property type="term" value="F:DNA binding"/>
    <property type="evidence" value="ECO:0007669"/>
    <property type="project" value="InterPro"/>
</dbReference>
<accession>A0A2N3Y7U1</accession>
<comment type="caution">
    <text evidence="3">The sequence shown here is derived from an EMBL/GenBank/DDBJ whole genome shotgun (WGS) entry which is preliminary data.</text>
</comment>
<organism evidence="3 4">
    <name type="scientific">Saccharopolyspora spinosa</name>
    <dbReference type="NCBI Taxonomy" id="60894"/>
    <lineage>
        <taxon>Bacteria</taxon>
        <taxon>Bacillati</taxon>
        <taxon>Actinomycetota</taxon>
        <taxon>Actinomycetes</taxon>
        <taxon>Pseudonocardiales</taxon>
        <taxon>Pseudonocardiaceae</taxon>
        <taxon>Saccharopolyspora</taxon>
    </lineage>
</organism>
<feature type="compositionally biased region" description="Basic and acidic residues" evidence="1">
    <location>
        <begin position="266"/>
        <end position="276"/>
    </location>
</feature>
<dbReference type="PANTHER" id="PTHR33055:SF16">
    <property type="entry name" value="TRANSPOSASE FOR INSERTION SEQUENCE ELEMENT IS1547"/>
    <property type="match status" value="1"/>
</dbReference>
<feature type="region of interest" description="Disordered" evidence="1">
    <location>
        <begin position="245"/>
        <end position="357"/>
    </location>
</feature>
<name>A0A2N3Y7U1_SACSN</name>
<dbReference type="Pfam" id="PF01548">
    <property type="entry name" value="DEDD_Tnp_IS110"/>
    <property type="match status" value="1"/>
</dbReference>
<reference evidence="3" key="1">
    <citation type="submission" date="2017-12" db="EMBL/GenBank/DDBJ databases">
        <title>Sequencing the genomes of 1000 Actinobacteria strains.</title>
        <authorList>
            <person name="Klenk H.-P."/>
        </authorList>
    </citation>
    <scope>NUCLEOTIDE SEQUENCE [LARGE SCALE GENOMIC DNA]</scope>
    <source>
        <strain evidence="3">DSM 44228</strain>
    </source>
</reference>
<protein>
    <submittedName>
        <fullName evidence="3">Transposase</fullName>
    </submittedName>
</protein>
<dbReference type="InterPro" id="IPR047650">
    <property type="entry name" value="Transpos_IS110"/>
</dbReference>
<gene>
    <name evidence="3" type="ORF">A8926_7087</name>
</gene>
<keyword evidence="4" id="KW-1185">Reference proteome</keyword>
<dbReference type="GO" id="GO:0004803">
    <property type="term" value="F:transposase activity"/>
    <property type="evidence" value="ECO:0007669"/>
    <property type="project" value="InterPro"/>
</dbReference>
<evidence type="ECO:0000313" key="4">
    <source>
        <dbReference type="Proteomes" id="UP000233786"/>
    </source>
</evidence>
<feature type="domain" description="Transposase IS110-like N-terminal" evidence="2">
    <location>
        <begin position="14"/>
        <end position="159"/>
    </location>
</feature>
<dbReference type="InterPro" id="IPR002525">
    <property type="entry name" value="Transp_IS110-like_N"/>
</dbReference>
<evidence type="ECO:0000256" key="1">
    <source>
        <dbReference type="SAM" id="MobiDB-lite"/>
    </source>
</evidence>
<evidence type="ECO:0000259" key="2">
    <source>
        <dbReference type="Pfam" id="PF01548"/>
    </source>
</evidence>
<dbReference type="AlphaFoldDB" id="A0A2N3Y7U1"/>
<evidence type="ECO:0000313" key="3">
    <source>
        <dbReference type="EMBL" id="PKW18948.1"/>
    </source>
</evidence>